<dbReference type="EMBL" id="CP003944">
    <property type="protein sequence ID" value="AFZ51519.1"/>
    <property type="molecule type" value="Genomic_DNA"/>
</dbReference>
<accession>K9YX72</accession>
<dbReference type="AlphaFoldDB" id="K9YX72"/>
<dbReference type="GO" id="GO:0005975">
    <property type="term" value="P:carbohydrate metabolic process"/>
    <property type="evidence" value="ECO:0007669"/>
    <property type="project" value="InterPro"/>
</dbReference>
<name>K9YX72_DACS8</name>
<protein>
    <submittedName>
        <fullName evidence="1">Galactose mutarotase-like enzyme</fullName>
    </submittedName>
</protein>
<dbReference type="eggNOG" id="COG2017">
    <property type="taxonomic scope" value="Bacteria"/>
</dbReference>
<dbReference type="InterPro" id="IPR011013">
    <property type="entry name" value="Gal_mutarotase_sf_dom"/>
</dbReference>
<reference evidence="1" key="1">
    <citation type="submission" date="2012-04" db="EMBL/GenBank/DDBJ databases">
        <title>Finished genome of Dactylococcopsis salina PCC 8305.</title>
        <authorList>
            <consortium name="US DOE Joint Genome Institute"/>
            <person name="Gugger M."/>
            <person name="Coursin T."/>
            <person name="Rippka R."/>
            <person name="Tandeau De Marsac N."/>
            <person name="Huntemann M."/>
            <person name="Wei C.-L."/>
            <person name="Han J."/>
            <person name="Detter J.C."/>
            <person name="Han C."/>
            <person name="Tapia R."/>
            <person name="Daligault H."/>
            <person name="Chen A."/>
            <person name="Krypides N."/>
            <person name="Mavromatis K."/>
            <person name="Markowitz V."/>
            <person name="Szeto E."/>
            <person name="Ivanova N."/>
            <person name="Ovchinnikova G."/>
            <person name="Pagani I."/>
            <person name="Pati A."/>
            <person name="Goodwin L."/>
            <person name="Peters L."/>
            <person name="Pitluck S."/>
            <person name="Woyke T."/>
            <person name="Kerfeld C."/>
        </authorList>
    </citation>
    <scope>NUCLEOTIDE SEQUENCE [LARGE SCALE GENOMIC DNA]</scope>
    <source>
        <strain evidence="1">PCC 8305</strain>
    </source>
</reference>
<dbReference type="GO" id="GO:0030246">
    <property type="term" value="F:carbohydrate binding"/>
    <property type="evidence" value="ECO:0007669"/>
    <property type="project" value="InterPro"/>
</dbReference>
<proteinExistence type="predicted"/>
<dbReference type="KEGG" id="dsl:Dacsa_2969"/>
<dbReference type="PATRIC" id="fig|13035.3.peg.3385"/>
<dbReference type="GO" id="GO:0016853">
    <property type="term" value="F:isomerase activity"/>
    <property type="evidence" value="ECO:0007669"/>
    <property type="project" value="InterPro"/>
</dbReference>
<evidence type="ECO:0000313" key="2">
    <source>
        <dbReference type="Proteomes" id="UP000010482"/>
    </source>
</evidence>
<dbReference type="PANTHER" id="PTHR11122">
    <property type="entry name" value="APOSPORY-ASSOCIATED PROTEIN C-RELATED"/>
    <property type="match status" value="1"/>
</dbReference>
<gene>
    <name evidence="1" type="ORF">Dacsa_2969</name>
</gene>
<evidence type="ECO:0000313" key="1">
    <source>
        <dbReference type="EMBL" id="AFZ51519.1"/>
    </source>
</evidence>
<dbReference type="Proteomes" id="UP000010482">
    <property type="component" value="Chromosome"/>
</dbReference>
<dbReference type="RefSeq" id="WP_015230499.1">
    <property type="nucleotide sequence ID" value="NC_019780.1"/>
</dbReference>
<dbReference type="SUPFAM" id="SSF74650">
    <property type="entry name" value="Galactose mutarotase-like"/>
    <property type="match status" value="1"/>
</dbReference>
<organism evidence="1 2">
    <name type="scientific">Dactylococcopsis salina (strain PCC 8305)</name>
    <name type="common">Myxobactron salinum</name>
    <dbReference type="NCBI Taxonomy" id="13035"/>
    <lineage>
        <taxon>Bacteria</taxon>
        <taxon>Bacillati</taxon>
        <taxon>Cyanobacteriota</taxon>
        <taxon>Cyanophyceae</taxon>
        <taxon>Nodosilineales</taxon>
        <taxon>Cymatolegaceae</taxon>
        <taxon>Dactylococcopsis</taxon>
    </lineage>
</organism>
<dbReference type="InterPro" id="IPR014718">
    <property type="entry name" value="GH-type_carb-bd"/>
</dbReference>
<dbReference type="CDD" id="cd09025">
    <property type="entry name" value="Aldose_epim_Slr1438"/>
    <property type="match status" value="1"/>
</dbReference>
<dbReference type="Pfam" id="PF01263">
    <property type="entry name" value="Aldose_epim"/>
    <property type="match status" value="1"/>
</dbReference>
<keyword evidence="2" id="KW-1185">Reference proteome</keyword>
<dbReference type="PANTHER" id="PTHR11122:SF13">
    <property type="entry name" value="GLUCOSE-6-PHOSPHATE 1-EPIMERASE"/>
    <property type="match status" value="1"/>
</dbReference>
<dbReference type="InterPro" id="IPR008183">
    <property type="entry name" value="Aldose_1/G6P_1-epimerase"/>
</dbReference>
<dbReference type="STRING" id="13035.Dacsa_2969"/>
<sequence length="289" mass="33651">MTYTIALKQEEQYRIYILSDEDKQSRLEIVPERGGVVTSWRIQGQEIFYMDWERFQDPEKSVRGGIPILFPICGNLPDDRYLHQDTEYHLKRHGFARDLPWEVTTRNTENGAALTLVLRSNDETRSSYPFDFEVTFTYRLKGNTLTLDQTYQNNSSQPMPFSTGLHPYFAVTDKNQMTLDIPATEYKDNVEQKTFSYDGKFDLERDEIDAQLRPLSRQKTSLELPDRGFKINLTFSPEYTTAVFWIVKGKDFACLEPWTAPRNALNTGEDLLVIPAWESKQLQVVFEIA</sequence>
<dbReference type="OrthoDB" id="9795355at2"/>
<dbReference type="HOGENOM" id="CLU_057834_0_0_3"/>
<dbReference type="Gene3D" id="2.70.98.10">
    <property type="match status" value="1"/>
</dbReference>